<dbReference type="EMBL" id="GISG01036490">
    <property type="protein sequence ID" value="MBA4621971.1"/>
    <property type="molecule type" value="Transcribed_RNA"/>
</dbReference>
<accession>A0A7C8YMY5</accession>
<dbReference type="GO" id="GO:0003899">
    <property type="term" value="F:DNA-directed RNA polymerase activity"/>
    <property type="evidence" value="ECO:0007669"/>
    <property type="project" value="UniProtKB-EC"/>
</dbReference>
<reference evidence="2" key="1">
    <citation type="journal article" date="2013" name="J. Plant Res.">
        <title>Effect of fungi and light on seed germination of three Opuntia species from semiarid lands of central Mexico.</title>
        <authorList>
            <person name="Delgado-Sanchez P."/>
            <person name="Jimenez-Bremont J.F."/>
            <person name="Guerrero-Gonzalez Mde L."/>
            <person name="Flores J."/>
        </authorList>
    </citation>
    <scope>NUCLEOTIDE SEQUENCE</scope>
    <source>
        <tissue evidence="2">Cladode</tissue>
    </source>
</reference>
<keyword evidence="2" id="KW-0808">Transferase</keyword>
<dbReference type="Pfam" id="PF04782">
    <property type="entry name" value="DUF632"/>
    <property type="match status" value="1"/>
</dbReference>
<dbReference type="AlphaFoldDB" id="A0A7C8YMY5"/>
<dbReference type="PANTHER" id="PTHR21450:SF2">
    <property type="entry name" value="FAMILY PROTEIN, PUTATIVE (DUF630 AND DUF632)-RELATED"/>
    <property type="match status" value="1"/>
</dbReference>
<dbReference type="EC" id="2.7.7.6" evidence="2"/>
<keyword evidence="2" id="KW-0804">Transcription</keyword>
<dbReference type="PANTHER" id="PTHR21450">
    <property type="entry name" value="PROTEIN ALTERED PHOSPHATE STARVATION RESPONSE 1"/>
    <property type="match status" value="1"/>
</dbReference>
<dbReference type="InterPro" id="IPR006867">
    <property type="entry name" value="DUF632"/>
</dbReference>
<protein>
    <submittedName>
        <fullName evidence="2">DNA-directed RNA polymerase</fullName>
        <ecNumber evidence="2">2.7.7.6</ecNumber>
    </submittedName>
</protein>
<name>A0A7C8YMY5_OPUST</name>
<feature type="domain" description="DUF632" evidence="1">
    <location>
        <begin position="1"/>
        <end position="131"/>
    </location>
</feature>
<dbReference type="EMBL" id="GISG01036492">
    <property type="protein sequence ID" value="MBA4621972.1"/>
    <property type="molecule type" value="Transcribed_RNA"/>
</dbReference>
<reference evidence="2" key="2">
    <citation type="submission" date="2020-07" db="EMBL/GenBank/DDBJ databases">
        <authorList>
            <person name="Vera ALvarez R."/>
            <person name="Arias-Moreno D.M."/>
            <person name="Jimenez-Jacinto V."/>
            <person name="Jimenez-Bremont J.F."/>
            <person name="Swaminathan K."/>
            <person name="Moose S.P."/>
            <person name="Guerrero-Gonzalez M.L."/>
            <person name="Marino-Ramirez L."/>
            <person name="Landsman D."/>
            <person name="Rodriguez-Kessler M."/>
            <person name="Delgado-Sanchez P."/>
        </authorList>
    </citation>
    <scope>NUCLEOTIDE SEQUENCE</scope>
    <source>
        <tissue evidence="2">Cladode</tissue>
    </source>
</reference>
<dbReference type="GO" id="GO:0000428">
    <property type="term" value="C:DNA-directed RNA polymerase complex"/>
    <property type="evidence" value="ECO:0007669"/>
    <property type="project" value="UniProtKB-KW"/>
</dbReference>
<proteinExistence type="predicted"/>
<organism evidence="2">
    <name type="scientific">Opuntia streptacantha</name>
    <name type="common">Prickly pear cactus</name>
    <name type="synonym">Opuntia cardona</name>
    <dbReference type="NCBI Taxonomy" id="393608"/>
    <lineage>
        <taxon>Eukaryota</taxon>
        <taxon>Viridiplantae</taxon>
        <taxon>Streptophyta</taxon>
        <taxon>Embryophyta</taxon>
        <taxon>Tracheophyta</taxon>
        <taxon>Spermatophyta</taxon>
        <taxon>Magnoliopsida</taxon>
        <taxon>eudicotyledons</taxon>
        <taxon>Gunneridae</taxon>
        <taxon>Pentapetalae</taxon>
        <taxon>Caryophyllales</taxon>
        <taxon>Cactineae</taxon>
        <taxon>Cactaceae</taxon>
        <taxon>Opuntioideae</taxon>
        <taxon>Opuntia</taxon>
    </lineage>
</organism>
<sequence length="260" mass="29943">MWKLLLKCHQKQFQAILESKTRALKANAGLRRDSSVRATIQLEAELLKWCRCFHHWIEMQRSYAETLNDWLEKCLLYEPEITADGEVPYSPGRIGAPLVFITCHDWKQAMERISESAVQTAMHDFATSLHQLWERQDEEQRCRLAAENTYKDFEKQIWALKMERQGRGHDTSLSDNNSLSMVGSKSGMSALNDLKLDLDTVKQRVKDERAGHKEAMKLVHDAVSRSIQAGLVPIFKALESFTSEACTAFDEVRLEHDRGY</sequence>
<keyword evidence="2" id="KW-0548">Nucleotidyltransferase</keyword>
<dbReference type="EMBL" id="GISG01036493">
    <property type="protein sequence ID" value="MBA4621973.1"/>
    <property type="molecule type" value="Transcribed_RNA"/>
</dbReference>
<evidence type="ECO:0000259" key="1">
    <source>
        <dbReference type="Pfam" id="PF04782"/>
    </source>
</evidence>
<keyword evidence="2" id="KW-0240">DNA-directed RNA polymerase</keyword>
<evidence type="ECO:0000313" key="2">
    <source>
        <dbReference type="EMBL" id="MBA4621971.1"/>
    </source>
</evidence>